<name>A0ACC0CZW9_9PEZI</name>
<proteinExistence type="predicted"/>
<accession>A0ACC0CZW9</accession>
<dbReference type="EMBL" id="MU394319">
    <property type="protein sequence ID" value="KAI6086019.1"/>
    <property type="molecule type" value="Genomic_DNA"/>
</dbReference>
<comment type="caution">
    <text evidence="1">The sequence shown here is derived from an EMBL/GenBank/DDBJ whole genome shotgun (WGS) entry which is preliminary data.</text>
</comment>
<dbReference type="Proteomes" id="UP001497680">
    <property type="component" value="Unassembled WGS sequence"/>
</dbReference>
<evidence type="ECO:0000313" key="1">
    <source>
        <dbReference type="EMBL" id="KAI6086019.1"/>
    </source>
</evidence>
<reference evidence="1 2" key="1">
    <citation type="journal article" date="2022" name="New Phytol.">
        <title>Ecological generalism drives hyperdiversity of secondary metabolite gene clusters in xylarialean endophytes.</title>
        <authorList>
            <person name="Franco M.E.E."/>
            <person name="Wisecaver J.H."/>
            <person name="Arnold A.E."/>
            <person name="Ju Y.M."/>
            <person name="Slot J.C."/>
            <person name="Ahrendt S."/>
            <person name="Moore L.P."/>
            <person name="Eastman K.E."/>
            <person name="Scott K."/>
            <person name="Konkel Z."/>
            <person name="Mondo S.J."/>
            <person name="Kuo A."/>
            <person name="Hayes R.D."/>
            <person name="Haridas S."/>
            <person name="Andreopoulos B."/>
            <person name="Riley R."/>
            <person name="LaButti K."/>
            <person name="Pangilinan J."/>
            <person name="Lipzen A."/>
            <person name="Amirebrahimi M."/>
            <person name="Yan J."/>
            <person name="Adam C."/>
            <person name="Keymanesh K."/>
            <person name="Ng V."/>
            <person name="Louie K."/>
            <person name="Northen T."/>
            <person name="Drula E."/>
            <person name="Henrissat B."/>
            <person name="Hsieh H.M."/>
            <person name="Youens-Clark K."/>
            <person name="Lutzoni F."/>
            <person name="Miadlikowska J."/>
            <person name="Eastwood D.C."/>
            <person name="Hamelin R.C."/>
            <person name="Grigoriev I.V."/>
            <person name="U'Ren J.M."/>
        </authorList>
    </citation>
    <scope>NUCLEOTIDE SEQUENCE [LARGE SCALE GENOMIC DNA]</scope>
    <source>
        <strain evidence="1 2">ER1909</strain>
    </source>
</reference>
<evidence type="ECO:0000313" key="2">
    <source>
        <dbReference type="Proteomes" id="UP001497680"/>
    </source>
</evidence>
<organism evidence="1 2">
    <name type="scientific">Hypoxylon rubiginosum</name>
    <dbReference type="NCBI Taxonomy" id="110542"/>
    <lineage>
        <taxon>Eukaryota</taxon>
        <taxon>Fungi</taxon>
        <taxon>Dikarya</taxon>
        <taxon>Ascomycota</taxon>
        <taxon>Pezizomycotina</taxon>
        <taxon>Sordariomycetes</taxon>
        <taxon>Xylariomycetidae</taxon>
        <taxon>Xylariales</taxon>
        <taxon>Hypoxylaceae</taxon>
        <taxon>Hypoxylon</taxon>
    </lineage>
</organism>
<keyword evidence="2" id="KW-1185">Reference proteome</keyword>
<sequence length="1056" mass="118817">MSATDRAATSTHDENTGTDNDETDSVSSSEQDADEGLPPEQIFEKLEKFTEKIRSGNVSEPERDGFWEEARYYCQLAQTESYKGSGTGRGNESVNLIHRMLEKMTFEPDKHQWVLDKLLEEFPQFMTETNHEDRRPLHRAIRLNNVKFVNGVLASKYADSDGFKDLLKDTPKDGRNDPNCIHFAIAQKLDADTTIQLIQKAPAQAFVAKTGNPSLTPLHAAVDIKYYSHDESSIRVIEALIKYGDDAFDEDADGQSVYRYHKRSVENEKMRQAPNKPVRKSGRQKRKGRPEEPGPSRKEGISNSEKNISYQSFMGPGGEMSEKGGEKRQVRVPTDLSALTPATRRPSVANSTPFTLTNAYPISSKFQQVTFPAKNSPPINKGFDSMSLHTQRISKMLKLHYLRSIFDPNRPLEKARNIGSAVKFLYGENKEYVQLSLDLLEGSRKSNRSIEKSDFITAYGGMKFDQTLHYAAFRRLEVSDYSPDNPKEWGTTHLAGESKPNGRVDMVFFFRWLFNDKNIRNIIKVIVQDDLEVPHSDEAIEAALGGIDVEILDWRKLDMCPEAIRRACMGSNLRELHLQWSGNNAVLRGWSDREGLAQIKTLERIYIYPIKRLDSESRVDRNIKEFKQRLDNAREFHKFGKIEIPDPLVKKNRLPTIGGRPFAPPESKDEVEAYEWLEVMDRFANGLVNLNNQYLKDESLPLELRNGVKVAVIDDGVDILHPTLLGRIVGGESFDSGYQDPNLRGGKSPFQHSVTGHGTLMAYMIWRICPMVEIMVCKLDVYHRQTHRGPVATFTPSSAADAIDWAVRQGADIISMSWTIKQNDKNVDDMTRLQNSVDAACKSGILLFCSVPDVGAVSESEFTTYYPVGCSNPSKFHIGASTADGHPYRWTADTGEGKKFVFTLPGHKVIRSDADEINEEETSPRTGSSIATALAAGYAAVVIQCVRLAIIHDAKHSKDWSQKQQPALQNGSIRTDSLTRGITVTPAGNGALNHNHIKDIKTYKKMKSVFERMLADRMKFDNAGREISVENKGAREEDKMRAIRELAVYFAYAPVG</sequence>
<protein>
    <submittedName>
        <fullName evidence="1">Uncharacterized protein</fullName>
    </submittedName>
</protein>
<gene>
    <name evidence="1" type="ORF">F4821DRAFT_239124</name>
</gene>